<dbReference type="PANTHER" id="PTHR46558:SF11">
    <property type="entry name" value="HTH-TYPE TRANSCRIPTIONAL REGULATOR XRE"/>
    <property type="match status" value="1"/>
</dbReference>
<evidence type="ECO:0000259" key="2">
    <source>
        <dbReference type="PROSITE" id="PS50943"/>
    </source>
</evidence>
<feature type="domain" description="HTH cro/C1-type" evidence="2">
    <location>
        <begin position="8"/>
        <end position="62"/>
    </location>
</feature>
<evidence type="ECO:0000313" key="4">
    <source>
        <dbReference type="Proteomes" id="UP000611762"/>
    </source>
</evidence>
<comment type="caution">
    <text evidence="3">The sequence shown here is derived from an EMBL/GenBank/DDBJ whole genome shotgun (WGS) entry which is preliminary data.</text>
</comment>
<dbReference type="SMART" id="SM00530">
    <property type="entry name" value="HTH_XRE"/>
    <property type="match status" value="1"/>
</dbReference>
<dbReference type="SUPFAM" id="SSF47413">
    <property type="entry name" value="lambda repressor-like DNA-binding domains"/>
    <property type="match status" value="1"/>
</dbReference>
<dbReference type="RefSeq" id="WP_177677291.1">
    <property type="nucleotide sequence ID" value="NZ_JACRSU010000001.1"/>
</dbReference>
<dbReference type="PROSITE" id="PS50943">
    <property type="entry name" value="HTH_CROC1"/>
    <property type="match status" value="1"/>
</dbReference>
<dbReference type="InterPro" id="IPR010982">
    <property type="entry name" value="Lambda_DNA-bd_dom_sf"/>
</dbReference>
<gene>
    <name evidence="3" type="ORF">H8698_02940</name>
</gene>
<dbReference type="AlphaFoldDB" id="A0A926DLI8"/>
<proteinExistence type="predicted"/>
<dbReference type="GO" id="GO:0003677">
    <property type="term" value="F:DNA binding"/>
    <property type="evidence" value="ECO:0007669"/>
    <property type="project" value="UniProtKB-KW"/>
</dbReference>
<evidence type="ECO:0000313" key="3">
    <source>
        <dbReference type="EMBL" id="MBC8539932.1"/>
    </source>
</evidence>
<dbReference type="EMBL" id="JACRSU010000001">
    <property type="protein sequence ID" value="MBC8539932.1"/>
    <property type="molecule type" value="Genomic_DNA"/>
</dbReference>
<dbReference type="Proteomes" id="UP000611762">
    <property type="component" value="Unassembled WGS sequence"/>
</dbReference>
<reference evidence="3" key="1">
    <citation type="submission" date="2020-08" db="EMBL/GenBank/DDBJ databases">
        <title>Genome public.</title>
        <authorList>
            <person name="Liu C."/>
            <person name="Sun Q."/>
        </authorList>
    </citation>
    <scope>NUCLEOTIDE SEQUENCE</scope>
    <source>
        <strain evidence="3">H8</strain>
    </source>
</reference>
<dbReference type="InterPro" id="IPR001387">
    <property type="entry name" value="Cro/C1-type_HTH"/>
</dbReference>
<dbReference type="PANTHER" id="PTHR46558">
    <property type="entry name" value="TRACRIPTIONAL REGULATORY PROTEIN-RELATED-RELATED"/>
    <property type="match status" value="1"/>
</dbReference>
<keyword evidence="4" id="KW-1185">Reference proteome</keyword>
<dbReference type="Gene3D" id="1.10.260.40">
    <property type="entry name" value="lambda repressor-like DNA-binding domains"/>
    <property type="match status" value="1"/>
</dbReference>
<dbReference type="CDD" id="cd00093">
    <property type="entry name" value="HTH_XRE"/>
    <property type="match status" value="1"/>
</dbReference>
<evidence type="ECO:0000256" key="1">
    <source>
        <dbReference type="ARBA" id="ARBA00023125"/>
    </source>
</evidence>
<sequence length="73" mass="8371">MIDYAGRLKKIRLKMDLKQTEVAAAAGLSLRTYQRYEYGQRQPTADVLVALANFYDVSIDYLVGRTNNPNMNR</sequence>
<dbReference type="Pfam" id="PF01381">
    <property type="entry name" value="HTH_3"/>
    <property type="match status" value="1"/>
</dbReference>
<protein>
    <submittedName>
        <fullName evidence="3">Helix-turn-helix transcriptional regulator</fullName>
    </submittedName>
</protein>
<keyword evidence="1" id="KW-0238">DNA-binding</keyword>
<name>A0A926DLI8_9FIRM</name>
<accession>A0A926DLI8</accession>
<organism evidence="3 4">
    <name type="scientific">Congzhengia minquanensis</name>
    <dbReference type="NCBI Taxonomy" id="2763657"/>
    <lineage>
        <taxon>Bacteria</taxon>
        <taxon>Bacillati</taxon>
        <taxon>Bacillota</taxon>
        <taxon>Clostridia</taxon>
        <taxon>Eubacteriales</taxon>
        <taxon>Oscillospiraceae</taxon>
        <taxon>Congzhengia</taxon>
    </lineage>
</organism>